<proteinExistence type="predicted"/>
<organism evidence="2 3">
    <name type="scientific">Larimichthys crocea</name>
    <name type="common">Large yellow croaker</name>
    <name type="synonym">Pseudosciaena crocea</name>
    <dbReference type="NCBI Taxonomy" id="215358"/>
    <lineage>
        <taxon>Eukaryota</taxon>
        <taxon>Metazoa</taxon>
        <taxon>Chordata</taxon>
        <taxon>Craniata</taxon>
        <taxon>Vertebrata</taxon>
        <taxon>Euteleostomi</taxon>
        <taxon>Actinopterygii</taxon>
        <taxon>Neopterygii</taxon>
        <taxon>Teleostei</taxon>
        <taxon>Neoteleostei</taxon>
        <taxon>Acanthomorphata</taxon>
        <taxon>Eupercaria</taxon>
        <taxon>Sciaenidae</taxon>
        <taxon>Larimichthys</taxon>
    </lineage>
</organism>
<evidence type="ECO:0000313" key="3">
    <source>
        <dbReference type="Proteomes" id="UP000424527"/>
    </source>
</evidence>
<dbReference type="EMBL" id="REGW02000012">
    <property type="protein sequence ID" value="KAE8289353.1"/>
    <property type="molecule type" value="Genomic_DNA"/>
</dbReference>
<feature type="region of interest" description="Disordered" evidence="1">
    <location>
        <begin position="1"/>
        <end position="96"/>
    </location>
</feature>
<gene>
    <name evidence="2" type="ORF">D5F01_LYC13242</name>
</gene>
<evidence type="ECO:0000256" key="1">
    <source>
        <dbReference type="SAM" id="MobiDB-lite"/>
    </source>
</evidence>
<dbReference type="Proteomes" id="UP000424527">
    <property type="component" value="Unassembled WGS sequence"/>
</dbReference>
<sequence length="369" mass="41232">MEKGNTSASEPAVPTLRPSPVPGSASQPNALESTATEIGATETVVPVLERTITTEMPEHLIQTDEDGDDPTEEGKRGTRSVPVREEVETDAETQRGMKRLKDPLYRQAKRNLWYQWASYTGRTTAKEDCYVCSRARESILLVTNTQYSWKNCENTKSEWIQYMSGPQSKFEIDVELDLSPLCEAECIQMLGSKEYYNSTLMNGLVYIDLKDLKSPIKKVGDRCAMLDVRVEKDLRPVPSGTELEIVGTFECFEKEGSRDVGKLRRSLCDTIWELTPKRNGGCVPSEPNSRRESALALKKGNQTRPAPKVCPYHYATQAVADQFWLCGGEILLSALPLDWHGRCARVQAIQPVVIIPGREVEAPSGSRTR</sequence>
<name>A0A6G0IDG7_LARCR</name>
<reference evidence="2 3" key="1">
    <citation type="submission" date="2019-07" db="EMBL/GenBank/DDBJ databases">
        <title>Chromosome genome assembly for large yellow croaker.</title>
        <authorList>
            <person name="Xiao S."/>
        </authorList>
    </citation>
    <scope>NUCLEOTIDE SEQUENCE [LARGE SCALE GENOMIC DNA]</scope>
    <source>
        <strain evidence="2">JMULYC20181020</strain>
        <tissue evidence="2">Muscle</tissue>
    </source>
</reference>
<comment type="caution">
    <text evidence="2">The sequence shown here is derived from an EMBL/GenBank/DDBJ whole genome shotgun (WGS) entry which is preliminary data.</text>
</comment>
<evidence type="ECO:0000313" key="2">
    <source>
        <dbReference type="EMBL" id="KAE8289353.1"/>
    </source>
</evidence>
<keyword evidence="3" id="KW-1185">Reference proteome</keyword>
<feature type="compositionally biased region" description="Polar residues" evidence="1">
    <location>
        <begin position="24"/>
        <end position="36"/>
    </location>
</feature>
<feature type="compositionally biased region" description="Basic and acidic residues" evidence="1">
    <location>
        <begin position="72"/>
        <end position="96"/>
    </location>
</feature>
<protein>
    <submittedName>
        <fullName evidence="2">Uncharacterized protein</fullName>
    </submittedName>
</protein>
<accession>A0A6G0IDG7</accession>
<dbReference type="AlphaFoldDB" id="A0A6G0IDG7"/>